<dbReference type="KEGG" id="msil:METEAL_22430"/>
<dbReference type="SMART" id="SM00645">
    <property type="entry name" value="Pept_C1"/>
    <property type="match status" value="1"/>
</dbReference>
<dbReference type="Gene3D" id="3.90.70.10">
    <property type="entry name" value="Cysteine proteinases"/>
    <property type="match status" value="1"/>
</dbReference>
<dbReference type="RefSeq" id="WP_316411712.1">
    <property type="nucleotide sequence ID" value="NZ_AP027080.1"/>
</dbReference>
<evidence type="ECO:0000259" key="3">
    <source>
        <dbReference type="SMART" id="SM00645"/>
    </source>
</evidence>
<feature type="chain" id="PRO_5041278174" description="Peptidase C1A papain C-terminal domain-containing protein" evidence="2">
    <location>
        <begin position="24"/>
        <end position="332"/>
    </location>
</feature>
<dbReference type="Proteomes" id="UP001238179">
    <property type="component" value="Chromosome"/>
</dbReference>
<proteinExistence type="inferred from homology"/>
<organism evidence="4 5">
    <name type="scientific">Mesoterricola silvestris</name>
    <dbReference type="NCBI Taxonomy" id="2927979"/>
    <lineage>
        <taxon>Bacteria</taxon>
        <taxon>Pseudomonadati</taxon>
        <taxon>Acidobacteriota</taxon>
        <taxon>Holophagae</taxon>
        <taxon>Holophagales</taxon>
        <taxon>Holophagaceae</taxon>
        <taxon>Mesoterricola</taxon>
    </lineage>
</organism>
<keyword evidence="2" id="KW-0732">Signal</keyword>
<dbReference type="GO" id="GO:0006508">
    <property type="term" value="P:proteolysis"/>
    <property type="evidence" value="ECO:0007669"/>
    <property type="project" value="InterPro"/>
</dbReference>
<dbReference type="PANTHER" id="PTHR12411">
    <property type="entry name" value="CYSTEINE PROTEASE FAMILY C1-RELATED"/>
    <property type="match status" value="1"/>
</dbReference>
<dbReference type="InterPro" id="IPR039417">
    <property type="entry name" value="Peptidase_C1A_papain-like"/>
</dbReference>
<dbReference type="InterPro" id="IPR000668">
    <property type="entry name" value="Peptidase_C1A_C"/>
</dbReference>
<name>A0AA48K8M3_9BACT</name>
<sequence>MNKSPLVSTFAFTLALAAPSFLAAQEHGVQQFDPQLISRVDQIRRELREEGRDFEVGVNPAMQYSLDQLCGLRPELRQYDFASHAQGGHLNNEVEDLAATPLPAAFTGWFSPVKDQGQCGSCWAFATIGNLEGAALKKHGAPQGRVNADGSITPSGVITTLSEQQVLSCNPDGYGCQGGWYSYDMLMPANANRGAGYYQGAVPATAFPYVSNRVACSFSLDTSYTPVTQWGYVGNGYSVPSVSAIKAAIYKWGSVSIGVYADSAFQAYRRGVFTGTSRGNQPNHAVLLVGWDDAKGAWLLKNSWSSQWGINGFMWIKYGANSVGTAPAWVVD</sequence>
<reference evidence="5" key="1">
    <citation type="journal article" date="2023" name="Int. J. Syst. Evol. Microbiol.">
        <title>Mesoterricola silvestris gen. nov., sp. nov., Mesoterricola sediminis sp. nov., Geothrix oryzae sp. nov., Geothrix edaphica sp. nov., Geothrix rubra sp. nov., and Geothrix limicola sp. nov., six novel members of Acidobacteriota isolated from soils.</title>
        <authorList>
            <person name="Itoh H."/>
            <person name="Sugisawa Y."/>
            <person name="Mise K."/>
            <person name="Xu Z."/>
            <person name="Kuniyasu M."/>
            <person name="Ushijima N."/>
            <person name="Kawano K."/>
            <person name="Kobayashi E."/>
            <person name="Shiratori Y."/>
            <person name="Masuda Y."/>
            <person name="Senoo K."/>
        </authorList>
    </citation>
    <scope>NUCLEOTIDE SEQUENCE [LARGE SCALE GENOMIC DNA]</scope>
    <source>
        <strain evidence="5">W79</strain>
    </source>
</reference>
<evidence type="ECO:0000256" key="1">
    <source>
        <dbReference type="ARBA" id="ARBA00008455"/>
    </source>
</evidence>
<accession>A0AA48K8M3</accession>
<dbReference type="CDD" id="cd02248">
    <property type="entry name" value="Peptidase_C1A"/>
    <property type="match status" value="1"/>
</dbReference>
<feature type="signal peptide" evidence="2">
    <location>
        <begin position="1"/>
        <end position="23"/>
    </location>
</feature>
<feature type="domain" description="Peptidase C1A papain C-terminal" evidence="3">
    <location>
        <begin position="102"/>
        <end position="328"/>
    </location>
</feature>
<dbReference type="AlphaFoldDB" id="A0AA48K8M3"/>
<dbReference type="InterPro" id="IPR013128">
    <property type="entry name" value="Peptidase_C1A"/>
</dbReference>
<dbReference type="GO" id="GO:0008234">
    <property type="term" value="F:cysteine-type peptidase activity"/>
    <property type="evidence" value="ECO:0007669"/>
    <property type="project" value="InterPro"/>
</dbReference>
<dbReference type="PRINTS" id="PR00705">
    <property type="entry name" value="PAPAIN"/>
</dbReference>
<dbReference type="PROSITE" id="PS00139">
    <property type="entry name" value="THIOL_PROTEASE_CYS"/>
    <property type="match status" value="1"/>
</dbReference>
<evidence type="ECO:0000313" key="4">
    <source>
        <dbReference type="EMBL" id="BDU73069.1"/>
    </source>
</evidence>
<comment type="similarity">
    <text evidence="1">Belongs to the peptidase C1 family.</text>
</comment>
<evidence type="ECO:0000256" key="2">
    <source>
        <dbReference type="SAM" id="SignalP"/>
    </source>
</evidence>
<dbReference type="SUPFAM" id="SSF54001">
    <property type="entry name" value="Cysteine proteinases"/>
    <property type="match status" value="1"/>
</dbReference>
<dbReference type="EMBL" id="AP027080">
    <property type="protein sequence ID" value="BDU73069.1"/>
    <property type="molecule type" value="Genomic_DNA"/>
</dbReference>
<evidence type="ECO:0000313" key="5">
    <source>
        <dbReference type="Proteomes" id="UP001238179"/>
    </source>
</evidence>
<keyword evidence="5" id="KW-1185">Reference proteome</keyword>
<gene>
    <name evidence="4" type="ORF">METEAL_22430</name>
</gene>
<protein>
    <recommendedName>
        <fullName evidence="3">Peptidase C1A papain C-terminal domain-containing protein</fullName>
    </recommendedName>
</protein>
<dbReference type="Pfam" id="PF00112">
    <property type="entry name" value="Peptidase_C1"/>
    <property type="match status" value="1"/>
</dbReference>
<dbReference type="InterPro" id="IPR038765">
    <property type="entry name" value="Papain-like_cys_pep_sf"/>
</dbReference>
<dbReference type="InterPro" id="IPR000169">
    <property type="entry name" value="Pept_cys_AS"/>
</dbReference>